<dbReference type="GO" id="GO:0030288">
    <property type="term" value="C:outer membrane-bounded periplasmic space"/>
    <property type="evidence" value="ECO:0007669"/>
    <property type="project" value="TreeGrafter"/>
</dbReference>
<organism evidence="8 9">
    <name type="scientific">Corynebacterium lujinxingii</name>
    <dbReference type="NCBI Taxonomy" id="2763010"/>
    <lineage>
        <taxon>Bacteria</taxon>
        <taxon>Bacillati</taxon>
        <taxon>Actinomycetota</taxon>
        <taxon>Actinomycetes</taxon>
        <taxon>Mycobacteriales</taxon>
        <taxon>Corynebacteriaceae</taxon>
        <taxon>Corynebacterium</taxon>
    </lineage>
</organism>
<evidence type="ECO:0000313" key="10">
    <source>
        <dbReference type="Proteomes" id="UP000642876"/>
    </source>
</evidence>
<dbReference type="GO" id="GO:0009166">
    <property type="term" value="P:nucleotide catabolic process"/>
    <property type="evidence" value="ECO:0007669"/>
    <property type="project" value="InterPro"/>
</dbReference>
<dbReference type="InterPro" id="IPR036907">
    <property type="entry name" value="5'-Nucleotdase_C_sf"/>
</dbReference>
<evidence type="ECO:0000313" key="9">
    <source>
        <dbReference type="Proteomes" id="UP000516235"/>
    </source>
</evidence>
<dbReference type="InterPro" id="IPR006179">
    <property type="entry name" value="5_nucleotidase/apyrase"/>
</dbReference>
<dbReference type="PANTHER" id="PTHR11575">
    <property type="entry name" value="5'-NUCLEOTIDASE-RELATED"/>
    <property type="match status" value="1"/>
</dbReference>
<accession>A0A7H0K128</accession>
<protein>
    <submittedName>
        <fullName evidence="8">5'-nucleotidase C-terminal domain-containing protein</fullName>
    </submittedName>
</protein>
<dbReference type="EMBL" id="JACMYE010000003">
    <property type="protein sequence ID" value="MBC3178445.1"/>
    <property type="molecule type" value="Genomic_DNA"/>
</dbReference>
<evidence type="ECO:0000256" key="3">
    <source>
        <dbReference type="SAM" id="MobiDB-lite"/>
    </source>
</evidence>
<evidence type="ECO:0000313" key="7">
    <source>
        <dbReference type="EMBL" id="MBC3178445.1"/>
    </source>
</evidence>
<dbReference type="InterPro" id="IPR008334">
    <property type="entry name" value="5'-Nucleotdase_C"/>
</dbReference>
<evidence type="ECO:0000259" key="6">
    <source>
        <dbReference type="Pfam" id="PF02872"/>
    </source>
</evidence>
<dbReference type="Proteomes" id="UP000642876">
    <property type="component" value="Unassembled WGS sequence"/>
</dbReference>
<evidence type="ECO:0000256" key="1">
    <source>
        <dbReference type="ARBA" id="ARBA00022729"/>
    </source>
</evidence>
<keyword evidence="1" id="KW-0732">Signal</keyword>
<sequence>MTGRCGTRRASKPAQEVHRSATRPQSRFSKVALTQLSVQKGLPVSRFRIRIISATTATALAAALAPASLAAETSEFTISNITDFHGYWEETKREPGAARLKCAIDKAAEGRTHILTSSGDNIGASPFASMLLDDAPTLEILNLMNLQVSALGNHELDQGALDYENRVTDIADFDYLAANAETLRNTKDYVIKELDGAKVAFVGTITDDMPNLVNPKSIAGITWHNPVDTTNKLAERLKGSGEADVVVALVHEGGIKAGQFSDAVDVAFLGHSHQEIKPAGEKPLLVQAGSYGKDLANVQLSFDKASKQVTVKNTEYLDADAIRACDTPQPEIDAVIKDALEKAGTAGDEVIGHADVHFYRSGDKESQLNNFIAEATRQGVSANSAVTPDLAVMNAGGVRAEIEPGEVTYAEAFSVQPFGNENTYVELKGSDVVDALEQQWRDDPDRPMFPLGVSDNVSYAYDPTAPVGSKITSVLIDGTPIDPDKTYTVAGSTFLLGGGDSFEAFTRGTEPANLGYLDLNALVEALGRKGAAPRGGQSNVGVHLAAPLKAGETATVDLSSLLYDQGETATKVTLSLGDATASATISPDTNTAGGTANEYGTATVKLDVPAGAAGTQEMRITTDAGTDVTVPVEVAPADSATPAEPEAPATPTGSSTSAAWLIPVVFAGLFGLANLLALVMPQATDRVFGPIAKL</sequence>
<proteinExistence type="inferred from homology"/>
<dbReference type="InterPro" id="IPR004843">
    <property type="entry name" value="Calcineurin-like_PHP"/>
</dbReference>
<dbReference type="GO" id="GO:0000166">
    <property type="term" value="F:nucleotide binding"/>
    <property type="evidence" value="ECO:0007669"/>
    <property type="project" value="UniProtKB-KW"/>
</dbReference>
<comment type="similarity">
    <text evidence="2">Belongs to the 5'-nucleotidase family.</text>
</comment>
<evidence type="ECO:0000256" key="4">
    <source>
        <dbReference type="SAM" id="Phobius"/>
    </source>
</evidence>
<keyword evidence="2" id="KW-0378">Hydrolase</keyword>
<dbReference type="KEGG" id="cluj:IAU68_04325"/>
<feature type="transmembrane region" description="Helical" evidence="4">
    <location>
        <begin position="658"/>
        <end position="679"/>
    </location>
</feature>
<dbReference type="EMBL" id="CP061032">
    <property type="protein sequence ID" value="QNP90994.1"/>
    <property type="molecule type" value="Genomic_DNA"/>
</dbReference>
<dbReference type="Pfam" id="PF02872">
    <property type="entry name" value="5_nucleotid_C"/>
    <property type="match status" value="1"/>
</dbReference>
<dbReference type="PANTHER" id="PTHR11575:SF24">
    <property type="entry name" value="5'-NUCLEOTIDASE"/>
    <property type="match status" value="1"/>
</dbReference>
<dbReference type="AlphaFoldDB" id="A0A7H0K128"/>
<keyword evidence="2" id="KW-0547">Nucleotide-binding</keyword>
<feature type="compositionally biased region" description="Basic residues" evidence="3">
    <location>
        <begin position="1"/>
        <end position="11"/>
    </location>
</feature>
<keyword evidence="4" id="KW-0812">Transmembrane</keyword>
<feature type="region of interest" description="Disordered" evidence="3">
    <location>
        <begin position="1"/>
        <end position="24"/>
    </location>
</feature>
<feature type="domain" description="5'-Nucleotidase C-terminal" evidence="6">
    <location>
        <begin position="350"/>
        <end position="506"/>
    </location>
</feature>
<name>A0A7H0K128_9CORY</name>
<dbReference type="SUPFAM" id="SSF56300">
    <property type="entry name" value="Metallo-dependent phosphatases"/>
    <property type="match status" value="1"/>
</dbReference>
<dbReference type="Proteomes" id="UP000516235">
    <property type="component" value="Chromosome"/>
</dbReference>
<keyword evidence="4" id="KW-0472">Membrane</keyword>
<evidence type="ECO:0000259" key="5">
    <source>
        <dbReference type="Pfam" id="PF00149"/>
    </source>
</evidence>
<feature type="domain" description="Calcineurin-like phosphoesterase" evidence="5">
    <location>
        <begin position="80"/>
        <end position="274"/>
    </location>
</feature>
<gene>
    <name evidence="7" type="ORF">H7348_03830</name>
    <name evidence="8" type="ORF">IAU68_04325</name>
</gene>
<dbReference type="Gene3D" id="3.60.21.10">
    <property type="match status" value="1"/>
</dbReference>
<evidence type="ECO:0000313" key="8">
    <source>
        <dbReference type="EMBL" id="QNP90994.1"/>
    </source>
</evidence>
<evidence type="ECO:0000256" key="2">
    <source>
        <dbReference type="RuleBase" id="RU362119"/>
    </source>
</evidence>
<reference evidence="9 10" key="1">
    <citation type="submission" date="2020-08" db="EMBL/GenBank/DDBJ databases">
        <title>novel species in genus Corynebacterium.</title>
        <authorList>
            <person name="Zhang G."/>
        </authorList>
    </citation>
    <scope>NUCLEOTIDE SEQUENCE [LARGE SCALE GENOMIC DNA]</scope>
    <source>
        <strain evidence="8">Zg-917</strain>
        <strain evidence="9 10">zg-917</strain>
    </source>
</reference>
<dbReference type="PRINTS" id="PR01607">
    <property type="entry name" value="APYRASEFAMLY"/>
</dbReference>
<dbReference type="GO" id="GO:0008253">
    <property type="term" value="F:5'-nucleotidase activity"/>
    <property type="evidence" value="ECO:0007669"/>
    <property type="project" value="TreeGrafter"/>
</dbReference>
<keyword evidence="10" id="KW-1185">Reference proteome</keyword>
<dbReference type="GO" id="GO:0008768">
    <property type="term" value="F:UDP-sugar diphosphatase activity"/>
    <property type="evidence" value="ECO:0007669"/>
    <property type="project" value="TreeGrafter"/>
</dbReference>
<dbReference type="Pfam" id="PF00149">
    <property type="entry name" value="Metallophos"/>
    <property type="match status" value="1"/>
</dbReference>
<keyword evidence="4" id="KW-1133">Transmembrane helix</keyword>
<dbReference type="InterPro" id="IPR029052">
    <property type="entry name" value="Metallo-depent_PP-like"/>
</dbReference>
<dbReference type="SUPFAM" id="SSF55816">
    <property type="entry name" value="5'-nucleotidase (syn. UDP-sugar hydrolase), C-terminal domain"/>
    <property type="match status" value="1"/>
</dbReference>
<dbReference type="Gene3D" id="3.90.780.10">
    <property type="entry name" value="5'-Nucleotidase, C-terminal domain"/>
    <property type="match status" value="1"/>
</dbReference>